<reference evidence="1 2" key="1">
    <citation type="submission" date="2017-11" db="EMBL/GenBank/DDBJ databases">
        <authorList>
            <person name="Seth-Smith MB H."/>
        </authorList>
    </citation>
    <scope>NUCLEOTIDE SEQUENCE [LARGE SCALE GENOMIC DNA]</scope>
    <source>
        <strain evidence="1">E</strain>
    </source>
</reference>
<dbReference type="Proteomes" id="UP000268684">
    <property type="component" value="Chromosome II"/>
</dbReference>
<protein>
    <submittedName>
        <fullName evidence="1">Membrane bound FAD containing D-sorbitol dehydrogenase</fullName>
    </submittedName>
</protein>
<dbReference type="RefSeq" id="WP_122169784.1">
    <property type="nucleotide sequence ID" value="NZ_LR025743.1"/>
</dbReference>
<keyword evidence="2" id="KW-1185">Reference proteome</keyword>
<accession>A0AAJ5N9B9</accession>
<name>A0AAJ5N9B9_9BURK</name>
<evidence type="ECO:0000313" key="1">
    <source>
        <dbReference type="EMBL" id="VBB14186.1"/>
    </source>
</evidence>
<gene>
    <name evidence="1" type="ORF">BSTAB16_4375</name>
</gene>
<dbReference type="EMBL" id="LR025743">
    <property type="protein sequence ID" value="VBB14186.1"/>
    <property type="molecule type" value="Genomic_DNA"/>
</dbReference>
<evidence type="ECO:0000313" key="2">
    <source>
        <dbReference type="Proteomes" id="UP000268684"/>
    </source>
</evidence>
<dbReference type="GeneID" id="71056809"/>
<organism evidence="1 2">
    <name type="scientific">Burkholderia stabilis</name>
    <dbReference type="NCBI Taxonomy" id="95485"/>
    <lineage>
        <taxon>Bacteria</taxon>
        <taxon>Pseudomonadati</taxon>
        <taxon>Pseudomonadota</taxon>
        <taxon>Betaproteobacteria</taxon>
        <taxon>Burkholderiales</taxon>
        <taxon>Burkholderiaceae</taxon>
        <taxon>Burkholderia</taxon>
        <taxon>Burkholderia cepacia complex</taxon>
    </lineage>
</organism>
<sequence length="187" mass="20213">MSLHDPFDIDGRRRRLLQWSAGAALYGALPRAALSDIDIAAPDDTLPRLARTGAFLTGRAALPADYVASVCRALQAHDPRFDEHLRVLDTALATAPPNDVQNVVAQMRSHSPELHAAALAIVEAFYTGSVGRGSGARMVGYETALMFEATADVTVIPSYVRARPEYWTARPADPTHPLNAQAKEAIR</sequence>
<proteinExistence type="predicted"/>
<dbReference type="AlphaFoldDB" id="A0AAJ5N9B9"/>
<dbReference type="Pfam" id="PF12318">
    <property type="entry name" value="FAD-SLDH"/>
    <property type="match status" value="1"/>
</dbReference>
<dbReference type="InterPro" id="IPR024651">
    <property type="entry name" value="FAD-SLDH_ssu"/>
</dbReference>